<dbReference type="Gene3D" id="1.20.1250.20">
    <property type="entry name" value="MFS general substrate transporter like domains"/>
    <property type="match status" value="1"/>
</dbReference>
<dbReference type="PROSITE" id="PS50850">
    <property type="entry name" value="MFS"/>
    <property type="match status" value="1"/>
</dbReference>
<dbReference type="GO" id="GO:0022857">
    <property type="term" value="F:transmembrane transporter activity"/>
    <property type="evidence" value="ECO:0007669"/>
    <property type="project" value="InterPro"/>
</dbReference>
<comment type="subcellular location">
    <subcellularLocation>
        <location evidence="1">Membrane</location>
        <topology evidence="1">Multi-pass membrane protein</topology>
    </subcellularLocation>
</comment>
<evidence type="ECO:0000256" key="3">
    <source>
        <dbReference type="ARBA" id="ARBA00022692"/>
    </source>
</evidence>
<evidence type="ECO:0000256" key="7">
    <source>
        <dbReference type="SAM" id="Phobius"/>
    </source>
</evidence>
<feature type="transmembrane region" description="Helical" evidence="7">
    <location>
        <begin position="170"/>
        <end position="189"/>
    </location>
</feature>
<feature type="domain" description="Major facilitator superfamily (MFS) profile" evidence="8">
    <location>
        <begin position="98"/>
        <end position="556"/>
    </location>
</feature>
<feature type="transmembrane region" description="Helical" evidence="7">
    <location>
        <begin position="532"/>
        <end position="551"/>
    </location>
</feature>
<feature type="transmembrane region" description="Helical" evidence="7">
    <location>
        <begin position="136"/>
        <end position="158"/>
    </location>
</feature>
<feature type="transmembrane region" description="Helical" evidence="7">
    <location>
        <begin position="426"/>
        <end position="448"/>
    </location>
</feature>
<accession>A0AAD5TMX0</accession>
<name>A0AAD5TMX0_9FUNG</name>
<evidence type="ECO:0000313" key="9">
    <source>
        <dbReference type="EMBL" id="KAJ3179291.1"/>
    </source>
</evidence>
<feature type="transmembrane region" description="Helical" evidence="7">
    <location>
        <begin position="352"/>
        <end position="369"/>
    </location>
</feature>
<keyword evidence="3 7" id="KW-0812">Transmembrane</keyword>
<feature type="region of interest" description="Disordered" evidence="6">
    <location>
        <begin position="15"/>
        <end position="44"/>
    </location>
</feature>
<feature type="transmembrane region" description="Helical" evidence="7">
    <location>
        <begin position="99"/>
        <end position="124"/>
    </location>
</feature>
<dbReference type="PRINTS" id="PR01035">
    <property type="entry name" value="TCRTETA"/>
</dbReference>
<dbReference type="GO" id="GO:0016020">
    <property type="term" value="C:membrane"/>
    <property type="evidence" value="ECO:0007669"/>
    <property type="project" value="UniProtKB-SubCell"/>
</dbReference>
<reference evidence="9" key="1">
    <citation type="submission" date="2020-05" db="EMBL/GenBank/DDBJ databases">
        <title>Phylogenomic resolution of chytrid fungi.</title>
        <authorList>
            <person name="Stajich J.E."/>
            <person name="Amses K."/>
            <person name="Simmons R."/>
            <person name="Seto K."/>
            <person name="Myers J."/>
            <person name="Bonds A."/>
            <person name="Quandt C.A."/>
            <person name="Barry K."/>
            <person name="Liu P."/>
            <person name="Grigoriev I."/>
            <person name="Longcore J.E."/>
            <person name="James T.Y."/>
        </authorList>
    </citation>
    <scope>NUCLEOTIDE SEQUENCE</scope>
    <source>
        <strain evidence="9">JEL0379</strain>
    </source>
</reference>
<keyword evidence="4 7" id="KW-1133">Transmembrane helix</keyword>
<dbReference type="InterPro" id="IPR011701">
    <property type="entry name" value="MFS"/>
</dbReference>
<protein>
    <recommendedName>
        <fullName evidence="8">Major facilitator superfamily (MFS) profile domain-containing protein</fullName>
    </recommendedName>
</protein>
<evidence type="ECO:0000256" key="1">
    <source>
        <dbReference type="ARBA" id="ARBA00004141"/>
    </source>
</evidence>
<evidence type="ECO:0000256" key="2">
    <source>
        <dbReference type="ARBA" id="ARBA00022448"/>
    </source>
</evidence>
<comment type="caution">
    <text evidence="9">The sequence shown here is derived from an EMBL/GenBank/DDBJ whole genome shotgun (WGS) entry which is preliminary data.</text>
</comment>
<feature type="compositionally biased region" description="Polar residues" evidence="6">
    <location>
        <begin position="81"/>
        <end position="91"/>
    </location>
</feature>
<dbReference type="EMBL" id="JADGJQ010000021">
    <property type="protein sequence ID" value="KAJ3179291.1"/>
    <property type="molecule type" value="Genomic_DNA"/>
</dbReference>
<sequence length="556" mass="58959">MPALELPEDFLPARRRSYVSIRMPPQNVEEPPVPSRRRSSVGRLHDENMILSAATLELPASTEDLIKEDEKSTGDEPDLSKSPTTDSNQKRTPLPKKQMAVVCLVTFVEPLQFGVLFPFVYFMVEGYFPTLSHAALGSYVGVITSAFCVAQLVTAIPWGYASDRVGRKPVLLIGLTGNAIFMTLFGAAGKYWEALLFRCVCGALNGNVGVAKSVIGEITDDTNRALAFSFWETAFGLGAIVGPMIGGLLADPTHSLGFVFGNSRFLAANPYFLPCAACAFFSVIGIFLTLFGYKETLNTLPQKPPPVTATSTETIDASPVAHPALIHRGSIISIDELPSPRTSFRALMTSKILLPATAYGLWALIQVLFDETLAIYAVSPRGPAQHGLELTSRVLGLVLAATGVLQVFAQVVLYPPSERRVGVLGCLKGACLGMAVFVVGAGCVGQMVDGAAATASVLGVMLVGRTIAIVFGYISIMIMINNSAPTPAMLGTVHGIGQMACSAARAIGPAFAGVLWTKTAGGDLPFPVDYHLPFLLMSLLAMGCGLVAAQLTRIAT</sequence>
<proteinExistence type="predicted"/>
<feature type="transmembrane region" description="Helical" evidence="7">
    <location>
        <begin position="270"/>
        <end position="293"/>
    </location>
</feature>
<dbReference type="SUPFAM" id="SSF103473">
    <property type="entry name" value="MFS general substrate transporter"/>
    <property type="match status" value="1"/>
</dbReference>
<organism evidence="9 10">
    <name type="scientific">Geranomyces variabilis</name>
    <dbReference type="NCBI Taxonomy" id="109894"/>
    <lineage>
        <taxon>Eukaryota</taxon>
        <taxon>Fungi</taxon>
        <taxon>Fungi incertae sedis</taxon>
        <taxon>Chytridiomycota</taxon>
        <taxon>Chytridiomycota incertae sedis</taxon>
        <taxon>Chytridiomycetes</taxon>
        <taxon>Spizellomycetales</taxon>
        <taxon>Powellomycetaceae</taxon>
        <taxon>Geranomyces</taxon>
    </lineage>
</organism>
<dbReference type="Proteomes" id="UP001212152">
    <property type="component" value="Unassembled WGS sequence"/>
</dbReference>
<keyword evidence="2" id="KW-0813">Transport</keyword>
<gene>
    <name evidence="9" type="ORF">HDU87_002900</name>
</gene>
<dbReference type="PANTHER" id="PTHR23504">
    <property type="entry name" value="MAJOR FACILITATOR SUPERFAMILY DOMAIN-CONTAINING PROTEIN 10"/>
    <property type="match status" value="1"/>
</dbReference>
<evidence type="ECO:0000313" key="10">
    <source>
        <dbReference type="Proteomes" id="UP001212152"/>
    </source>
</evidence>
<feature type="transmembrane region" description="Helical" evidence="7">
    <location>
        <begin position="195"/>
        <end position="215"/>
    </location>
</feature>
<feature type="transmembrane region" description="Helical" evidence="7">
    <location>
        <begin position="454"/>
        <end position="476"/>
    </location>
</feature>
<dbReference type="AlphaFoldDB" id="A0AAD5TMX0"/>
<evidence type="ECO:0000256" key="4">
    <source>
        <dbReference type="ARBA" id="ARBA00022989"/>
    </source>
</evidence>
<evidence type="ECO:0000259" key="8">
    <source>
        <dbReference type="PROSITE" id="PS50850"/>
    </source>
</evidence>
<dbReference type="InterPro" id="IPR001958">
    <property type="entry name" value="Tet-R_TetA/multi-R_MdtG-like"/>
</dbReference>
<keyword evidence="10" id="KW-1185">Reference proteome</keyword>
<keyword evidence="5 7" id="KW-0472">Membrane</keyword>
<feature type="transmembrane region" description="Helical" evidence="7">
    <location>
        <begin position="227"/>
        <end position="250"/>
    </location>
</feature>
<feature type="region of interest" description="Disordered" evidence="6">
    <location>
        <begin position="68"/>
        <end position="92"/>
    </location>
</feature>
<dbReference type="CDD" id="cd17330">
    <property type="entry name" value="MFS_SLC46_TetA_like"/>
    <property type="match status" value="1"/>
</dbReference>
<evidence type="ECO:0000256" key="5">
    <source>
        <dbReference type="ARBA" id="ARBA00023136"/>
    </source>
</evidence>
<dbReference type="InterPro" id="IPR036259">
    <property type="entry name" value="MFS_trans_sf"/>
</dbReference>
<feature type="transmembrane region" description="Helical" evidence="7">
    <location>
        <begin position="394"/>
        <end position="414"/>
    </location>
</feature>
<dbReference type="PANTHER" id="PTHR23504:SF15">
    <property type="entry name" value="MAJOR FACILITATOR SUPERFAMILY (MFS) PROFILE DOMAIN-CONTAINING PROTEIN"/>
    <property type="match status" value="1"/>
</dbReference>
<evidence type="ECO:0000256" key="6">
    <source>
        <dbReference type="SAM" id="MobiDB-lite"/>
    </source>
</evidence>
<dbReference type="InterPro" id="IPR020846">
    <property type="entry name" value="MFS_dom"/>
</dbReference>
<feature type="transmembrane region" description="Helical" evidence="7">
    <location>
        <begin position="488"/>
        <end position="512"/>
    </location>
</feature>
<dbReference type="Pfam" id="PF07690">
    <property type="entry name" value="MFS_1"/>
    <property type="match status" value="1"/>
</dbReference>